<gene>
    <name evidence="1" type="ORF">DSO57_1024262</name>
</gene>
<dbReference type="Proteomes" id="UP001165960">
    <property type="component" value="Unassembled WGS sequence"/>
</dbReference>
<name>A0ACC2S4G6_9FUNG</name>
<evidence type="ECO:0000313" key="2">
    <source>
        <dbReference type="Proteomes" id="UP001165960"/>
    </source>
</evidence>
<proteinExistence type="predicted"/>
<keyword evidence="2" id="KW-1185">Reference proteome</keyword>
<comment type="caution">
    <text evidence="1">The sequence shown here is derived from an EMBL/GenBank/DDBJ whole genome shotgun (WGS) entry which is preliminary data.</text>
</comment>
<organism evidence="1 2">
    <name type="scientific">Entomophthora muscae</name>
    <dbReference type="NCBI Taxonomy" id="34485"/>
    <lineage>
        <taxon>Eukaryota</taxon>
        <taxon>Fungi</taxon>
        <taxon>Fungi incertae sedis</taxon>
        <taxon>Zoopagomycota</taxon>
        <taxon>Entomophthoromycotina</taxon>
        <taxon>Entomophthoromycetes</taxon>
        <taxon>Entomophthorales</taxon>
        <taxon>Entomophthoraceae</taxon>
        <taxon>Entomophthora</taxon>
    </lineage>
</organism>
<sequence>MNTFFLFFLPLTWALAKESKALEPFEMHRAVNKTAFFIGLAANGDEIIATIPQEYPPFETSFQGLEILFVSKDKAYSFRPYTGELVEYNGQIGSLKPTVVLSGDKDCMIALGNDKRVFVWCQKGNRETGYKSIISTYKDRALEASPDDKIYGIISYFTESYLNELVEISLYDKKKNPKVLAKAHNNTSVTHTVKCDKKGDIYVNWKTDVIEVYNSQGKTASITSDFNVDHMAISNSVPYYLYAAGYRFAKPENTLAIGRVGLEGLI</sequence>
<evidence type="ECO:0000313" key="1">
    <source>
        <dbReference type="EMBL" id="KAJ9057271.1"/>
    </source>
</evidence>
<accession>A0ACC2S4G6</accession>
<dbReference type="EMBL" id="QTSX02005810">
    <property type="protein sequence ID" value="KAJ9057271.1"/>
    <property type="molecule type" value="Genomic_DNA"/>
</dbReference>
<protein>
    <submittedName>
        <fullName evidence="1">Uncharacterized protein</fullName>
    </submittedName>
</protein>
<reference evidence="1" key="1">
    <citation type="submission" date="2022-04" db="EMBL/GenBank/DDBJ databases">
        <title>Genome of the entomopathogenic fungus Entomophthora muscae.</title>
        <authorList>
            <person name="Elya C."/>
            <person name="Lovett B.R."/>
            <person name="Lee E."/>
            <person name="Macias A.M."/>
            <person name="Hajek A.E."/>
            <person name="De Bivort B.L."/>
            <person name="Kasson M.T."/>
            <person name="De Fine Licht H.H."/>
            <person name="Stajich J.E."/>
        </authorList>
    </citation>
    <scope>NUCLEOTIDE SEQUENCE</scope>
    <source>
        <strain evidence="1">Berkeley</strain>
    </source>
</reference>